<feature type="compositionally biased region" description="Polar residues" evidence="1">
    <location>
        <begin position="461"/>
        <end position="471"/>
    </location>
</feature>
<feature type="compositionally biased region" description="Acidic residues" evidence="1">
    <location>
        <begin position="601"/>
        <end position="611"/>
    </location>
</feature>
<feature type="compositionally biased region" description="Basic and acidic residues" evidence="1">
    <location>
        <begin position="150"/>
        <end position="168"/>
    </location>
</feature>
<dbReference type="EMBL" id="GISG01262611">
    <property type="protein sequence ID" value="MBA4674458.1"/>
    <property type="molecule type" value="Transcribed_RNA"/>
</dbReference>
<feature type="compositionally biased region" description="Polar residues" evidence="1">
    <location>
        <begin position="202"/>
        <end position="220"/>
    </location>
</feature>
<proteinExistence type="predicted"/>
<feature type="compositionally biased region" description="Basic residues" evidence="1">
    <location>
        <begin position="15"/>
        <end position="28"/>
    </location>
</feature>
<organism evidence="2">
    <name type="scientific">Opuntia streptacantha</name>
    <name type="common">Prickly pear cactus</name>
    <name type="synonym">Opuntia cardona</name>
    <dbReference type="NCBI Taxonomy" id="393608"/>
    <lineage>
        <taxon>Eukaryota</taxon>
        <taxon>Viridiplantae</taxon>
        <taxon>Streptophyta</taxon>
        <taxon>Embryophyta</taxon>
        <taxon>Tracheophyta</taxon>
        <taxon>Spermatophyta</taxon>
        <taxon>Magnoliopsida</taxon>
        <taxon>eudicotyledons</taxon>
        <taxon>Gunneridae</taxon>
        <taxon>Pentapetalae</taxon>
        <taxon>Caryophyllales</taxon>
        <taxon>Cactineae</taxon>
        <taxon>Cactaceae</taxon>
        <taxon>Opuntioideae</taxon>
        <taxon>Opuntia</taxon>
    </lineage>
</organism>
<feature type="region of interest" description="Disordered" evidence="1">
    <location>
        <begin position="120"/>
        <end position="187"/>
    </location>
</feature>
<sequence>MEWPSGSKASSGRRLATRKRSNLHRRAHSSPEPHVGQDALTFLANYAEHGSLNCSNAHLNTHPFSVICGLPSGSDMRPDVNYDGGLTEPLVESGCLGNQNKLKKLKRKLDSITRPLHTRTAWQNSSGSGPVILRSSDVVTGGGVLQKQKSGTDRGGKRPCREEGHGKGLDVSPMNFEHVTSSSSSDSSLELVPADILYTSVQNCPDSSSPQSQPICSTPQPAILSMHPPSNQQSRDRLSDFSSEQLTSAANKKTLISPNGSRFYPNHIEVMHCIARIIQNKFDGPWPTWKKVPTNVRDQWFDEFQEWYYWQPEHACQIRLNFEARGMARLKDMFCTVRKDLSVKPFWLSSESWDTLKQYWESPEFKKISEQAKINRASDVDGLDPSLHTCGCIPMSKHKRRLEEKIDEEVRPIKLSAHTHQRKDKTWVDARSSVAYEKFMEEWNAQQSGENPTDLDRQGEGRTSAQPTQPVAQLAEAEVWVKSNKTKKGTIYGLGAETVNYKCSDPSTSQSKDIPPLWFDNPEFQEFLSKKIMEISSEWNARLEEERRQTEELRKRVAELEKEKQEKKSKMKAKKKLKQMKEMMKMLQMSYESLSKAHSTDDDDDDSTDSD</sequence>
<feature type="region of interest" description="Disordered" evidence="1">
    <location>
        <begin position="560"/>
        <end position="579"/>
    </location>
</feature>
<feature type="region of interest" description="Disordered" evidence="1">
    <location>
        <begin position="1"/>
        <end position="35"/>
    </location>
</feature>
<dbReference type="Pfam" id="PF03004">
    <property type="entry name" value="Transposase_24"/>
    <property type="match status" value="1"/>
</dbReference>
<evidence type="ECO:0000313" key="2">
    <source>
        <dbReference type="EMBL" id="MBA4674458.1"/>
    </source>
</evidence>
<feature type="region of interest" description="Disordered" evidence="1">
    <location>
        <begin position="443"/>
        <end position="471"/>
    </location>
</feature>
<protein>
    <submittedName>
        <fullName evidence="2">Uncharacterized protein</fullName>
    </submittedName>
</protein>
<feature type="region of interest" description="Disordered" evidence="1">
    <location>
        <begin position="202"/>
        <end position="244"/>
    </location>
</feature>
<dbReference type="InterPro" id="IPR004252">
    <property type="entry name" value="Probable_transposase_24"/>
</dbReference>
<dbReference type="AlphaFoldDB" id="A0A7C9AQN8"/>
<accession>A0A7C9AQN8</accession>
<evidence type="ECO:0000256" key="1">
    <source>
        <dbReference type="SAM" id="MobiDB-lite"/>
    </source>
</evidence>
<feature type="region of interest" description="Disordered" evidence="1">
    <location>
        <begin position="589"/>
        <end position="611"/>
    </location>
</feature>
<feature type="compositionally biased region" description="Basic residues" evidence="1">
    <location>
        <begin position="569"/>
        <end position="578"/>
    </location>
</feature>
<reference evidence="2" key="1">
    <citation type="journal article" date="2013" name="J. Plant Res.">
        <title>Effect of fungi and light on seed germination of three Opuntia species from semiarid lands of central Mexico.</title>
        <authorList>
            <person name="Delgado-Sanchez P."/>
            <person name="Jimenez-Bremont J.F."/>
            <person name="Guerrero-Gonzalez Mde L."/>
            <person name="Flores J."/>
        </authorList>
    </citation>
    <scope>NUCLEOTIDE SEQUENCE</scope>
    <source>
        <tissue evidence="2">Cladode</tissue>
    </source>
</reference>
<name>A0A7C9AQN8_OPUST</name>
<dbReference type="EMBL" id="GISG01262615">
    <property type="protein sequence ID" value="MBA4674461.1"/>
    <property type="molecule type" value="Transcribed_RNA"/>
</dbReference>
<reference evidence="2" key="2">
    <citation type="submission" date="2020-07" db="EMBL/GenBank/DDBJ databases">
        <authorList>
            <person name="Vera ALvarez R."/>
            <person name="Arias-Moreno D.M."/>
            <person name="Jimenez-Jacinto V."/>
            <person name="Jimenez-Bremont J.F."/>
            <person name="Swaminathan K."/>
            <person name="Moose S.P."/>
            <person name="Guerrero-Gonzalez M.L."/>
            <person name="Marino-Ramirez L."/>
            <person name="Landsman D."/>
            <person name="Rodriguez-Kessler M."/>
            <person name="Delgado-Sanchez P."/>
        </authorList>
    </citation>
    <scope>NUCLEOTIDE SEQUENCE</scope>
    <source>
        <tissue evidence="2">Cladode</tissue>
    </source>
</reference>